<dbReference type="InterPro" id="IPR020471">
    <property type="entry name" value="AKR"/>
</dbReference>
<sequence length="367" mass="40657">MDRILQTGLASVMSATAAYHSSKPTRPPADQAGKNIEPSSFCPGAKDRVTFPAARDPVQASYLCVRAWPWGDKGTWRWDDAQFPAVQEAWKILYDAGINFIDTAQAYGDGYSEELVGRVVQGLPRESFVIQTKYLGAPFQASTYLHPVDGPLRALEKSLERLKLSYVDIYLVHGPIHPQSMSTMAEGMAKCVNEGLAKAIGVANYDPEDVLKMKDALAKYGIPLATNQCEFSVLRRWPEVHGNILTCKSNGMVFQSYSSLAQGRLTGRYSKETPPPKEYKFSSYHMEDIEPTIQVLRRIAEEKGRPVAAVALNYNISKGALPVVGIRTPAQAKEAVEALGWRLTQKDIYDIDQVSVEGRKTVLWQQG</sequence>
<accession>A0AAN6S0E9</accession>
<dbReference type="InterPro" id="IPR023210">
    <property type="entry name" value="NADP_OxRdtase_dom"/>
</dbReference>
<dbReference type="Gene3D" id="3.20.20.100">
    <property type="entry name" value="NADP-dependent oxidoreductase domain"/>
    <property type="match status" value="1"/>
</dbReference>
<dbReference type="GO" id="GO:0016491">
    <property type="term" value="F:oxidoreductase activity"/>
    <property type="evidence" value="ECO:0007669"/>
    <property type="project" value="UniProtKB-KW"/>
</dbReference>
<feature type="domain" description="NADP-dependent oxidoreductase" evidence="3">
    <location>
        <begin position="74"/>
        <end position="354"/>
    </location>
</feature>
<reference evidence="5" key="1">
    <citation type="journal article" date="2023" name="Mol. Phylogenet. Evol.">
        <title>Genome-scale phylogeny and comparative genomics of the fungal order Sordariales.</title>
        <authorList>
            <person name="Hensen N."/>
            <person name="Bonometti L."/>
            <person name="Westerberg I."/>
            <person name="Brannstrom I.O."/>
            <person name="Guillou S."/>
            <person name="Cros-Aarteil S."/>
            <person name="Calhoun S."/>
            <person name="Haridas S."/>
            <person name="Kuo A."/>
            <person name="Mondo S."/>
            <person name="Pangilinan J."/>
            <person name="Riley R."/>
            <person name="LaButti K."/>
            <person name="Andreopoulos B."/>
            <person name="Lipzen A."/>
            <person name="Chen C."/>
            <person name="Yan M."/>
            <person name="Daum C."/>
            <person name="Ng V."/>
            <person name="Clum A."/>
            <person name="Steindorff A."/>
            <person name="Ohm R.A."/>
            <person name="Martin F."/>
            <person name="Silar P."/>
            <person name="Natvig D.O."/>
            <person name="Lalanne C."/>
            <person name="Gautier V."/>
            <person name="Ament-Velasquez S.L."/>
            <person name="Kruys A."/>
            <person name="Hutchinson M.I."/>
            <person name="Powell A.J."/>
            <person name="Barry K."/>
            <person name="Miller A.N."/>
            <person name="Grigoriev I.V."/>
            <person name="Debuchy R."/>
            <person name="Gladieux P."/>
            <person name="Hiltunen Thoren M."/>
            <person name="Johannesson H."/>
        </authorList>
    </citation>
    <scope>NUCLEOTIDE SEQUENCE [LARGE SCALE GENOMIC DNA]</scope>
    <source>
        <strain evidence="5">CBS 340.73</strain>
    </source>
</reference>
<protein>
    <submittedName>
        <fullName evidence="4">Aldo-keto reductase</fullName>
    </submittedName>
</protein>
<dbReference type="AlphaFoldDB" id="A0AAN6S0E9"/>
<dbReference type="CDD" id="cd19093">
    <property type="entry name" value="AKR_AtPLR-like"/>
    <property type="match status" value="1"/>
</dbReference>
<evidence type="ECO:0000256" key="1">
    <source>
        <dbReference type="ARBA" id="ARBA00023002"/>
    </source>
</evidence>
<proteinExistence type="predicted"/>
<dbReference type="EMBL" id="MU853935">
    <property type="protein sequence ID" value="KAK3935196.1"/>
    <property type="molecule type" value="Genomic_DNA"/>
</dbReference>
<organism evidence="4 5">
    <name type="scientific">Diplogelasinospora grovesii</name>
    <dbReference type="NCBI Taxonomy" id="303347"/>
    <lineage>
        <taxon>Eukaryota</taxon>
        <taxon>Fungi</taxon>
        <taxon>Dikarya</taxon>
        <taxon>Ascomycota</taxon>
        <taxon>Pezizomycotina</taxon>
        <taxon>Sordariomycetes</taxon>
        <taxon>Sordariomycetidae</taxon>
        <taxon>Sordariales</taxon>
        <taxon>Diplogelasinosporaceae</taxon>
        <taxon>Diplogelasinospora</taxon>
    </lineage>
</organism>
<keyword evidence="5" id="KW-1185">Reference proteome</keyword>
<comment type="caution">
    <text evidence="4">The sequence shown here is derived from an EMBL/GenBank/DDBJ whole genome shotgun (WGS) entry which is preliminary data.</text>
</comment>
<evidence type="ECO:0000256" key="2">
    <source>
        <dbReference type="SAM" id="MobiDB-lite"/>
    </source>
</evidence>
<dbReference type="PANTHER" id="PTHR43364:SF4">
    <property type="entry name" value="NAD(P)-LINKED OXIDOREDUCTASE SUPERFAMILY PROTEIN"/>
    <property type="match status" value="1"/>
</dbReference>
<keyword evidence="1" id="KW-0560">Oxidoreductase</keyword>
<dbReference type="InterPro" id="IPR036812">
    <property type="entry name" value="NAD(P)_OxRdtase_dom_sf"/>
</dbReference>
<dbReference type="Pfam" id="PF00248">
    <property type="entry name" value="Aldo_ket_red"/>
    <property type="match status" value="1"/>
</dbReference>
<dbReference type="PANTHER" id="PTHR43364">
    <property type="entry name" value="NADH-SPECIFIC METHYLGLYOXAL REDUCTASE-RELATED"/>
    <property type="match status" value="1"/>
</dbReference>
<evidence type="ECO:0000313" key="5">
    <source>
        <dbReference type="Proteomes" id="UP001303473"/>
    </source>
</evidence>
<evidence type="ECO:0000259" key="3">
    <source>
        <dbReference type="Pfam" id="PF00248"/>
    </source>
</evidence>
<dbReference type="SUPFAM" id="SSF51430">
    <property type="entry name" value="NAD(P)-linked oxidoreductase"/>
    <property type="match status" value="1"/>
</dbReference>
<name>A0AAN6S0E9_9PEZI</name>
<dbReference type="Proteomes" id="UP001303473">
    <property type="component" value="Unassembled WGS sequence"/>
</dbReference>
<feature type="region of interest" description="Disordered" evidence="2">
    <location>
        <begin position="20"/>
        <end position="39"/>
    </location>
</feature>
<dbReference type="InterPro" id="IPR050523">
    <property type="entry name" value="AKR_Detox_Biosynth"/>
</dbReference>
<gene>
    <name evidence="4" type="ORF">QBC46DRAFT_272296</name>
</gene>
<evidence type="ECO:0000313" key="4">
    <source>
        <dbReference type="EMBL" id="KAK3935196.1"/>
    </source>
</evidence>
<dbReference type="PRINTS" id="PR00069">
    <property type="entry name" value="ALDKETRDTASE"/>
</dbReference>